<evidence type="ECO:0000313" key="3">
    <source>
        <dbReference type="EMBL" id="TPX36493.1"/>
    </source>
</evidence>
<dbReference type="GO" id="GO:0016628">
    <property type="term" value="F:oxidoreductase activity, acting on the CH-CH group of donors, NAD or NADP as acceptor"/>
    <property type="evidence" value="ECO:0007669"/>
    <property type="project" value="InterPro"/>
</dbReference>
<dbReference type="OrthoDB" id="809632at2759"/>
<dbReference type="InterPro" id="IPR036291">
    <property type="entry name" value="NAD(P)-bd_dom_sf"/>
</dbReference>
<name>A0A507CG91_9FUNG</name>
<dbReference type="Pfam" id="PF16884">
    <property type="entry name" value="ADH_N_2"/>
    <property type="match status" value="1"/>
</dbReference>
<gene>
    <name evidence="3" type="ORF">SmJEL517_g01317</name>
</gene>
<dbReference type="GeneID" id="42002542"/>
<feature type="domain" description="Enoyl reductase (ER)" evidence="2">
    <location>
        <begin position="17"/>
        <end position="330"/>
    </location>
</feature>
<dbReference type="AlphaFoldDB" id="A0A507CG91"/>
<dbReference type="Gene3D" id="3.90.180.10">
    <property type="entry name" value="Medium-chain alcohol dehydrogenases, catalytic domain"/>
    <property type="match status" value="1"/>
</dbReference>
<evidence type="ECO:0000313" key="4">
    <source>
        <dbReference type="Proteomes" id="UP000319731"/>
    </source>
</evidence>
<reference evidence="3 4" key="1">
    <citation type="journal article" date="2019" name="Sci. Rep.">
        <title>Comparative genomics of chytrid fungi reveal insights into the obligate biotrophic and pathogenic lifestyle of Synchytrium endobioticum.</title>
        <authorList>
            <person name="van de Vossenberg B.T.L.H."/>
            <person name="Warris S."/>
            <person name="Nguyen H.D.T."/>
            <person name="van Gent-Pelzer M.P.E."/>
            <person name="Joly D.L."/>
            <person name="van de Geest H.C."/>
            <person name="Bonants P.J.M."/>
            <person name="Smith D.S."/>
            <person name="Levesque C.A."/>
            <person name="van der Lee T.A.J."/>
        </authorList>
    </citation>
    <scope>NUCLEOTIDE SEQUENCE [LARGE SCALE GENOMIC DNA]</scope>
    <source>
        <strain evidence="3 4">JEL517</strain>
    </source>
</reference>
<dbReference type="InterPro" id="IPR011032">
    <property type="entry name" value="GroES-like_sf"/>
</dbReference>
<dbReference type="InterPro" id="IPR020843">
    <property type="entry name" value="ER"/>
</dbReference>
<dbReference type="InterPro" id="IPR041694">
    <property type="entry name" value="ADH_N_2"/>
</dbReference>
<evidence type="ECO:0000256" key="1">
    <source>
        <dbReference type="ARBA" id="ARBA00023002"/>
    </source>
</evidence>
<dbReference type="SUPFAM" id="SSF50129">
    <property type="entry name" value="GroES-like"/>
    <property type="match status" value="1"/>
</dbReference>
<dbReference type="Proteomes" id="UP000319731">
    <property type="component" value="Unassembled WGS sequence"/>
</dbReference>
<sequence>MTRVNRQVYFVKRPAEGLFDPKETFELRNGTIPELQDGDVLVRTVLLSLDPAMRTWMSGGDRSYTTLPENIIMRGSIVGIVVESKDANYAVGDRVIGGHGWQDYGVSKGNALIKIPANTSLEHSMSVLGGVGLTAYFGLIRIGNPVKGDTVVVSAAAGATGSITVQIAKILGCRVVAIAGGPDKCAWVKSLGADVCLDYKAKDFAEQLTAATPNEINVYFDNTGGSILDLCLSRLAMKGRVVLCGAIATYNEKEVVGPSKYLALLFKRARMEGFIVTDFLSEFDQGRQQLQTWLSEGKIKSTTTIVDGLENAPAGLLKLFTGDNTGKLMVKVSDE</sequence>
<evidence type="ECO:0000259" key="2">
    <source>
        <dbReference type="SMART" id="SM00829"/>
    </source>
</evidence>
<protein>
    <recommendedName>
        <fullName evidence="2">Enoyl reductase (ER) domain-containing protein</fullName>
    </recommendedName>
</protein>
<keyword evidence="1" id="KW-0560">Oxidoreductase</keyword>
<dbReference type="SUPFAM" id="SSF51735">
    <property type="entry name" value="NAD(P)-binding Rossmann-fold domains"/>
    <property type="match status" value="1"/>
</dbReference>
<dbReference type="InterPro" id="IPR013149">
    <property type="entry name" value="ADH-like_C"/>
</dbReference>
<dbReference type="Pfam" id="PF00107">
    <property type="entry name" value="ADH_zinc_N"/>
    <property type="match status" value="1"/>
</dbReference>
<dbReference type="InterPro" id="IPR045010">
    <property type="entry name" value="MDR_fam"/>
</dbReference>
<dbReference type="PANTHER" id="PTHR43205">
    <property type="entry name" value="PROSTAGLANDIN REDUCTASE"/>
    <property type="match status" value="1"/>
</dbReference>
<accession>A0A507CG91</accession>
<keyword evidence="4" id="KW-1185">Reference proteome</keyword>
<comment type="caution">
    <text evidence="3">The sequence shown here is derived from an EMBL/GenBank/DDBJ whole genome shotgun (WGS) entry which is preliminary data.</text>
</comment>
<dbReference type="CDD" id="cd05288">
    <property type="entry name" value="PGDH"/>
    <property type="match status" value="1"/>
</dbReference>
<dbReference type="RefSeq" id="XP_031026707.1">
    <property type="nucleotide sequence ID" value="XM_031167245.1"/>
</dbReference>
<dbReference type="FunFam" id="3.40.50.720:FF:000121">
    <property type="entry name" value="Prostaglandin reductase 2"/>
    <property type="match status" value="1"/>
</dbReference>
<dbReference type="EMBL" id="QEAO01000004">
    <property type="protein sequence ID" value="TPX36493.1"/>
    <property type="molecule type" value="Genomic_DNA"/>
</dbReference>
<organism evidence="3 4">
    <name type="scientific">Synchytrium microbalum</name>
    <dbReference type="NCBI Taxonomy" id="1806994"/>
    <lineage>
        <taxon>Eukaryota</taxon>
        <taxon>Fungi</taxon>
        <taxon>Fungi incertae sedis</taxon>
        <taxon>Chytridiomycota</taxon>
        <taxon>Chytridiomycota incertae sedis</taxon>
        <taxon>Chytridiomycetes</taxon>
        <taxon>Synchytriales</taxon>
        <taxon>Synchytriaceae</taxon>
        <taxon>Synchytrium</taxon>
    </lineage>
</organism>
<dbReference type="Gene3D" id="3.40.50.720">
    <property type="entry name" value="NAD(P)-binding Rossmann-like Domain"/>
    <property type="match status" value="1"/>
</dbReference>
<dbReference type="PANTHER" id="PTHR43205:SF7">
    <property type="entry name" value="PROSTAGLANDIN REDUCTASE 1"/>
    <property type="match status" value="1"/>
</dbReference>
<proteinExistence type="predicted"/>
<dbReference type="SMART" id="SM00829">
    <property type="entry name" value="PKS_ER"/>
    <property type="match status" value="1"/>
</dbReference>